<dbReference type="EMBL" id="JADNRY010000142">
    <property type="protein sequence ID" value="KAF9063614.1"/>
    <property type="molecule type" value="Genomic_DNA"/>
</dbReference>
<keyword evidence="4" id="KW-1185">Reference proteome</keyword>
<name>A0A9P5PDF7_9AGAR</name>
<keyword evidence="1" id="KW-1133">Transmembrane helix</keyword>
<sequence>MLLCLPLVLCFCCCVILSHSRISSVYIYIVVCLFLVVVMSLVSFCPLYLHESVSSVIISSLRTFVFFIYFTGSWTWFCNFPTYLHLFSSTSTLDLFYSHPPSLGCCKKYEYYHKLVLGTWHVTMCNYIYHFLVQRVVVFL</sequence>
<evidence type="ECO:0000313" key="4">
    <source>
        <dbReference type="Proteomes" id="UP000772434"/>
    </source>
</evidence>
<feature type="signal peptide" evidence="2">
    <location>
        <begin position="1"/>
        <end position="20"/>
    </location>
</feature>
<keyword evidence="2" id="KW-0732">Signal</keyword>
<dbReference type="Proteomes" id="UP000772434">
    <property type="component" value="Unassembled WGS sequence"/>
</dbReference>
<gene>
    <name evidence="3" type="ORF">BDP27DRAFT_1334848</name>
</gene>
<keyword evidence="1" id="KW-0472">Membrane</keyword>
<feature type="transmembrane region" description="Helical" evidence="1">
    <location>
        <begin position="56"/>
        <end position="77"/>
    </location>
</feature>
<accession>A0A9P5PDF7</accession>
<organism evidence="3 4">
    <name type="scientific">Rhodocollybia butyracea</name>
    <dbReference type="NCBI Taxonomy" id="206335"/>
    <lineage>
        <taxon>Eukaryota</taxon>
        <taxon>Fungi</taxon>
        <taxon>Dikarya</taxon>
        <taxon>Basidiomycota</taxon>
        <taxon>Agaricomycotina</taxon>
        <taxon>Agaricomycetes</taxon>
        <taxon>Agaricomycetidae</taxon>
        <taxon>Agaricales</taxon>
        <taxon>Marasmiineae</taxon>
        <taxon>Omphalotaceae</taxon>
        <taxon>Rhodocollybia</taxon>
    </lineage>
</organism>
<feature type="chain" id="PRO_5040165061" description="NADH dehydrogenase subunit 6" evidence="2">
    <location>
        <begin position="21"/>
        <end position="140"/>
    </location>
</feature>
<protein>
    <recommendedName>
        <fullName evidence="5">NADH dehydrogenase subunit 6</fullName>
    </recommendedName>
</protein>
<evidence type="ECO:0008006" key="5">
    <source>
        <dbReference type="Google" id="ProtNLM"/>
    </source>
</evidence>
<proteinExistence type="predicted"/>
<comment type="caution">
    <text evidence="3">The sequence shown here is derived from an EMBL/GenBank/DDBJ whole genome shotgun (WGS) entry which is preliminary data.</text>
</comment>
<reference evidence="3" key="1">
    <citation type="submission" date="2020-11" db="EMBL/GenBank/DDBJ databases">
        <authorList>
            <consortium name="DOE Joint Genome Institute"/>
            <person name="Ahrendt S."/>
            <person name="Riley R."/>
            <person name="Andreopoulos W."/>
            <person name="Labutti K."/>
            <person name="Pangilinan J."/>
            <person name="Ruiz-Duenas F.J."/>
            <person name="Barrasa J.M."/>
            <person name="Sanchez-Garcia M."/>
            <person name="Camarero S."/>
            <person name="Miyauchi S."/>
            <person name="Serrano A."/>
            <person name="Linde D."/>
            <person name="Babiker R."/>
            <person name="Drula E."/>
            <person name="Ayuso-Fernandez I."/>
            <person name="Pacheco R."/>
            <person name="Padilla G."/>
            <person name="Ferreira P."/>
            <person name="Barriuso J."/>
            <person name="Kellner H."/>
            <person name="Castanera R."/>
            <person name="Alfaro M."/>
            <person name="Ramirez L."/>
            <person name="Pisabarro A.G."/>
            <person name="Kuo A."/>
            <person name="Tritt A."/>
            <person name="Lipzen A."/>
            <person name="He G."/>
            <person name="Yan M."/>
            <person name="Ng V."/>
            <person name="Cullen D."/>
            <person name="Martin F."/>
            <person name="Rosso M.-N."/>
            <person name="Henrissat B."/>
            <person name="Hibbett D."/>
            <person name="Martinez A.T."/>
            <person name="Grigoriev I.V."/>
        </authorList>
    </citation>
    <scope>NUCLEOTIDE SEQUENCE</scope>
    <source>
        <strain evidence="3">AH 40177</strain>
    </source>
</reference>
<evidence type="ECO:0000313" key="3">
    <source>
        <dbReference type="EMBL" id="KAF9063614.1"/>
    </source>
</evidence>
<feature type="transmembrane region" description="Helical" evidence="1">
    <location>
        <begin position="28"/>
        <end position="49"/>
    </location>
</feature>
<evidence type="ECO:0000256" key="1">
    <source>
        <dbReference type="SAM" id="Phobius"/>
    </source>
</evidence>
<keyword evidence="1" id="KW-0812">Transmembrane</keyword>
<evidence type="ECO:0000256" key="2">
    <source>
        <dbReference type="SAM" id="SignalP"/>
    </source>
</evidence>
<dbReference type="AlphaFoldDB" id="A0A9P5PDF7"/>